<feature type="domain" description="DUF1468" evidence="2">
    <location>
        <begin position="10"/>
        <end position="149"/>
    </location>
</feature>
<feature type="transmembrane region" description="Helical" evidence="1">
    <location>
        <begin position="35"/>
        <end position="56"/>
    </location>
</feature>
<dbReference type="RefSeq" id="WP_087035897.1">
    <property type="nucleotide sequence ID" value="NZ_CP021377.1"/>
</dbReference>
<proteinExistence type="predicted"/>
<dbReference type="AlphaFoldDB" id="A0A1Y0D4I5"/>
<evidence type="ECO:0000259" key="2">
    <source>
        <dbReference type="Pfam" id="PF07331"/>
    </source>
</evidence>
<dbReference type="Pfam" id="PF07331">
    <property type="entry name" value="TctB"/>
    <property type="match status" value="1"/>
</dbReference>
<dbReference type="EMBL" id="CP021377">
    <property type="protein sequence ID" value="ART82451.1"/>
    <property type="molecule type" value="Genomic_DNA"/>
</dbReference>
<evidence type="ECO:0000256" key="1">
    <source>
        <dbReference type="SAM" id="Phobius"/>
    </source>
</evidence>
<feature type="transmembrane region" description="Helical" evidence="1">
    <location>
        <begin position="124"/>
        <end position="144"/>
    </location>
</feature>
<evidence type="ECO:0000313" key="3">
    <source>
        <dbReference type="EMBL" id="ART82451.1"/>
    </source>
</evidence>
<accession>A0A1Y0D4I5</accession>
<keyword evidence="1" id="KW-0472">Membrane</keyword>
<dbReference type="Proteomes" id="UP000243937">
    <property type="component" value="Chromosome"/>
</dbReference>
<feature type="transmembrane region" description="Helical" evidence="1">
    <location>
        <begin position="7"/>
        <end position="23"/>
    </location>
</feature>
<keyword evidence="1" id="KW-0812">Transmembrane</keyword>
<gene>
    <name evidence="3" type="ORF">CBP31_07280</name>
</gene>
<keyword evidence="4" id="KW-1185">Reference proteome</keyword>
<dbReference type="KEGG" id="opf:CBP31_07280"/>
<evidence type="ECO:0000313" key="4">
    <source>
        <dbReference type="Proteomes" id="UP000243937"/>
    </source>
</evidence>
<organism evidence="3 4">
    <name type="scientific">Oceanisphaera profunda</name>
    <dbReference type="NCBI Taxonomy" id="1416627"/>
    <lineage>
        <taxon>Bacteria</taxon>
        <taxon>Pseudomonadati</taxon>
        <taxon>Pseudomonadota</taxon>
        <taxon>Gammaproteobacteria</taxon>
        <taxon>Aeromonadales</taxon>
        <taxon>Aeromonadaceae</taxon>
        <taxon>Oceanisphaera</taxon>
    </lineage>
</organism>
<feature type="transmembrane region" description="Helical" evidence="1">
    <location>
        <begin position="83"/>
        <end position="112"/>
    </location>
</feature>
<name>A0A1Y0D4I5_9GAMM</name>
<reference evidence="3 4" key="1">
    <citation type="journal article" date="2014" name="Int. J. Syst. Evol. Microbiol.">
        <title>Oceanisphaera profunda sp. nov., a marine bacterium isolated from deep-sea sediment, and emended description of the genus Oceanisphaera.</title>
        <authorList>
            <person name="Xu Z."/>
            <person name="Zhang X.Y."/>
            <person name="Su H.N."/>
            <person name="Yu Z.C."/>
            <person name="Liu C."/>
            <person name="Li H."/>
            <person name="Chen X.L."/>
            <person name="Song X.Y."/>
            <person name="Xie B.B."/>
            <person name="Qin Q.L."/>
            <person name="Zhou B.C."/>
            <person name="Shi M."/>
            <person name="Huang Y."/>
            <person name="Zhang Y.Z."/>
        </authorList>
    </citation>
    <scope>NUCLEOTIDE SEQUENCE [LARGE SCALE GENOMIC DNA]</scope>
    <source>
        <strain evidence="3 4">SM1222</strain>
    </source>
</reference>
<dbReference type="InterPro" id="IPR009936">
    <property type="entry name" value="DUF1468"/>
</dbReference>
<keyword evidence="1" id="KW-1133">Transmembrane helix</keyword>
<protein>
    <recommendedName>
        <fullName evidence="2">DUF1468 domain-containing protein</fullName>
    </recommendedName>
</protein>
<sequence>MTNIKRDAAFALAFTILGIWITWESFSYSLDSSFFLRGLAIILVVMSATFFIIRVVQYRRLVISNGHSAPYFKSEDVHQLFKALLVFGLVGGYIVTITLVGFVFATFFFVYLSMCFFSGKHRNYYLAYSAILSILIFMLFFNALGVSLPDSLLPLDEFFKIV</sequence>